<dbReference type="PANTHER" id="PTHR28642:SF1">
    <property type="entry name" value="MEIOSIS 1 ARREST PROTEIN"/>
    <property type="match status" value="1"/>
</dbReference>
<keyword evidence="3" id="KW-1185">Reference proteome</keyword>
<dbReference type="PANTHER" id="PTHR28642">
    <property type="entry name" value="MEIOSIS 1 ARREST PROTEIN"/>
    <property type="match status" value="1"/>
</dbReference>
<dbReference type="GO" id="GO:0051308">
    <property type="term" value="P:male meiosis chromosome separation"/>
    <property type="evidence" value="ECO:0007669"/>
    <property type="project" value="TreeGrafter"/>
</dbReference>
<feature type="compositionally biased region" description="Polar residues" evidence="1">
    <location>
        <begin position="126"/>
        <end position="140"/>
    </location>
</feature>
<evidence type="ECO:0000256" key="1">
    <source>
        <dbReference type="SAM" id="MobiDB-lite"/>
    </source>
</evidence>
<reference evidence="2 3" key="1">
    <citation type="journal article" date="2019" name="Mol. Ecol. Resour.">
        <title>Improving Illumina assemblies with Hi-C and long reads: an example with the North African dromedary.</title>
        <authorList>
            <person name="Elbers J.P."/>
            <person name="Rogers M.F."/>
            <person name="Perelman P.L."/>
            <person name="Proskuryakova A.A."/>
            <person name="Serdyukova N.A."/>
            <person name="Johnson W.E."/>
            <person name="Horin P."/>
            <person name="Corander J."/>
            <person name="Murphy D."/>
            <person name="Burger P.A."/>
        </authorList>
    </citation>
    <scope>NUCLEOTIDE SEQUENCE [LARGE SCALE GENOMIC DNA]</scope>
    <source>
        <strain evidence="2">Drom800</strain>
        <tissue evidence="2">Blood</tissue>
    </source>
</reference>
<evidence type="ECO:0000313" key="3">
    <source>
        <dbReference type="Proteomes" id="UP000299084"/>
    </source>
</evidence>
<proteinExistence type="predicted"/>
<gene>
    <name evidence="2" type="ORF">Cadr_000018417</name>
</gene>
<dbReference type="AlphaFoldDB" id="A0A5N4D6L2"/>
<sequence length="249" mass="26143">TKVKLVYVRLFRKESGCVAKGEPPSRGHSLREAASTFYVIAPSCSAILLVRAVATRRAAAAALSPCAEDLPVKASGLWQARSRDTVPGARVFSAPNHLELLLFLSVLRPGARNPPTPLAGLEPPTHLSSTFAKPQGQLTQAGRAGAEKDKALLASLQAGQLQINRVRARVAPLPMTPAPGRDPKMPAASKASSAASSHFHGGEEEMEEEECPPGPKPPAKSPAALLNHIHAKAHIMAFCGFLPTGPVSS</sequence>
<feature type="non-terminal residue" evidence="2">
    <location>
        <position position="249"/>
    </location>
</feature>
<feature type="compositionally biased region" description="Low complexity" evidence="1">
    <location>
        <begin position="187"/>
        <end position="197"/>
    </location>
</feature>
<comment type="caution">
    <text evidence="2">The sequence shown here is derived from an EMBL/GenBank/DDBJ whole genome shotgun (WGS) entry which is preliminary data.</text>
</comment>
<dbReference type="GO" id="GO:0007127">
    <property type="term" value="P:meiosis I"/>
    <property type="evidence" value="ECO:0007669"/>
    <property type="project" value="InterPro"/>
</dbReference>
<evidence type="ECO:0000313" key="2">
    <source>
        <dbReference type="EMBL" id="KAB1266773.1"/>
    </source>
</evidence>
<accession>A0A5N4D6L2</accession>
<dbReference type="Proteomes" id="UP000299084">
    <property type="component" value="Unassembled WGS sequence"/>
</dbReference>
<dbReference type="InterPro" id="IPR033587">
    <property type="entry name" value="M1AP"/>
</dbReference>
<name>A0A5N4D6L2_CAMDR</name>
<dbReference type="GO" id="GO:0007283">
    <property type="term" value="P:spermatogenesis"/>
    <property type="evidence" value="ECO:0007669"/>
    <property type="project" value="InterPro"/>
</dbReference>
<dbReference type="EMBL" id="JWIN03000015">
    <property type="protein sequence ID" value="KAB1266773.1"/>
    <property type="molecule type" value="Genomic_DNA"/>
</dbReference>
<feature type="region of interest" description="Disordered" evidence="1">
    <location>
        <begin position="173"/>
        <end position="222"/>
    </location>
</feature>
<feature type="non-terminal residue" evidence="2">
    <location>
        <position position="1"/>
    </location>
</feature>
<feature type="region of interest" description="Disordered" evidence="1">
    <location>
        <begin position="114"/>
        <end position="144"/>
    </location>
</feature>
<protein>
    <submittedName>
        <fullName evidence="2">Meiosis 1 arrest protein</fullName>
    </submittedName>
</protein>
<organism evidence="2 3">
    <name type="scientific">Camelus dromedarius</name>
    <name type="common">Dromedary</name>
    <name type="synonym">Arabian camel</name>
    <dbReference type="NCBI Taxonomy" id="9838"/>
    <lineage>
        <taxon>Eukaryota</taxon>
        <taxon>Metazoa</taxon>
        <taxon>Chordata</taxon>
        <taxon>Craniata</taxon>
        <taxon>Vertebrata</taxon>
        <taxon>Euteleostomi</taxon>
        <taxon>Mammalia</taxon>
        <taxon>Eutheria</taxon>
        <taxon>Laurasiatheria</taxon>
        <taxon>Artiodactyla</taxon>
        <taxon>Tylopoda</taxon>
        <taxon>Camelidae</taxon>
        <taxon>Camelus</taxon>
    </lineage>
</organism>